<feature type="transmembrane region" description="Helical" evidence="2">
    <location>
        <begin position="349"/>
        <end position="372"/>
    </location>
</feature>
<dbReference type="EMBL" id="JABFED010000003">
    <property type="protein sequence ID" value="MBA1837393.1"/>
    <property type="molecule type" value="Genomic_DNA"/>
</dbReference>
<keyword evidence="4" id="KW-1185">Reference proteome</keyword>
<dbReference type="InterPro" id="IPR045931">
    <property type="entry name" value="DUF6350"/>
</dbReference>
<organism evidence="3 4">
    <name type="scientific">Corynebacterium wankanglinii</name>
    <dbReference type="NCBI Taxonomy" id="2735136"/>
    <lineage>
        <taxon>Bacteria</taxon>
        <taxon>Bacillati</taxon>
        <taxon>Actinomycetota</taxon>
        <taxon>Actinomycetes</taxon>
        <taxon>Mycobacteriales</taxon>
        <taxon>Corynebacteriaceae</taxon>
        <taxon>Corynebacterium</taxon>
    </lineage>
</organism>
<feature type="transmembrane region" description="Helical" evidence="2">
    <location>
        <begin position="103"/>
        <end position="123"/>
    </location>
</feature>
<feature type="transmembrane region" description="Helical" evidence="2">
    <location>
        <begin position="55"/>
        <end position="83"/>
    </location>
</feature>
<sequence>MSTTPSPRPRPSDARRQRRKGKSARTITGITRPVARDAAPATLAGRMRHYLPYALIPNLALVLGTIALCFAAILISGWSLTYFPGAVGETWFALHGVPLRIDGVTLSAMPLLPVVGVAAIVSTQVRKATAGRVSVLDLITLLGLVLGMALVVSAIALFMVYDASHVYAVSAPPVVAALLKPLIVHLVGFVVGVRRVVWQALAKRSGVPTGAVDAAAAAARLVLRLLAAAGVVYVVALAFGHGRIAELVSQFPQLGFGGAVALVCLSLLYLPNAVIAQLTVLLGGSFDYAGTSVSLFATSNVAYPPLPLFAAVPAAMPGWAPVLLVVPAAVLAHAFVVKPAGLVDVAATATWAALLGALLGIYASGAAGAYGLVGADPFALASSLFLWVALTGALVRGVAVVRQRASAYSGS</sequence>
<feature type="transmembrane region" description="Helical" evidence="2">
    <location>
        <begin position="378"/>
        <end position="401"/>
    </location>
</feature>
<feature type="transmembrane region" description="Helical" evidence="2">
    <location>
        <begin position="214"/>
        <end position="239"/>
    </location>
</feature>
<dbReference type="Proteomes" id="UP000577408">
    <property type="component" value="Unassembled WGS sequence"/>
</dbReference>
<feature type="region of interest" description="Disordered" evidence="1">
    <location>
        <begin position="1"/>
        <end position="27"/>
    </location>
</feature>
<feature type="transmembrane region" description="Helical" evidence="2">
    <location>
        <begin position="278"/>
        <end position="298"/>
    </location>
</feature>
<dbReference type="RefSeq" id="WP_181192121.1">
    <property type="nucleotide sequence ID" value="NZ_JABFED010000003.1"/>
</dbReference>
<keyword evidence="2" id="KW-0812">Transmembrane</keyword>
<name>A0A7V9A1T4_9CORY</name>
<evidence type="ECO:0000256" key="1">
    <source>
        <dbReference type="SAM" id="MobiDB-lite"/>
    </source>
</evidence>
<dbReference type="Pfam" id="PF19877">
    <property type="entry name" value="DUF6350"/>
    <property type="match status" value="1"/>
</dbReference>
<evidence type="ECO:0000313" key="3">
    <source>
        <dbReference type="EMBL" id="MBA1837393.1"/>
    </source>
</evidence>
<feature type="transmembrane region" description="Helical" evidence="2">
    <location>
        <begin position="251"/>
        <end position="271"/>
    </location>
</feature>
<keyword evidence="2" id="KW-1133">Transmembrane helix</keyword>
<feature type="transmembrane region" description="Helical" evidence="2">
    <location>
        <begin position="318"/>
        <end position="337"/>
    </location>
</feature>
<comment type="caution">
    <text evidence="3">The sequence shown here is derived from an EMBL/GenBank/DDBJ whole genome shotgun (WGS) entry which is preliminary data.</text>
</comment>
<proteinExistence type="predicted"/>
<protein>
    <submittedName>
        <fullName evidence="3">Uncharacterized protein</fullName>
    </submittedName>
</protein>
<feature type="transmembrane region" description="Helical" evidence="2">
    <location>
        <begin position="173"/>
        <end position="193"/>
    </location>
</feature>
<accession>A0A7V9A1T4</accession>
<keyword evidence="2" id="KW-0472">Membrane</keyword>
<evidence type="ECO:0000313" key="4">
    <source>
        <dbReference type="Proteomes" id="UP000577408"/>
    </source>
</evidence>
<dbReference type="AlphaFoldDB" id="A0A7V9A1T4"/>
<evidence type="ECO:0000256" key="2">
    <source>
        <dbReference type="SAM" id="Phobius"/>
    </source>
</evidence>
<feature type="transmembrane region" description="Helical" evidence="2">
    <location>
        <begin position="135"/>
        <end position="161"/>
    </location>
</feature>
<reference evidence="3 4" key="1">
    <citation type="submission" date="2020-05" db="EMBL/GenBank/DDBJ databases">
        <title>Descriptions of Corynebacterium xxxx sp. nov., Corynebacterium yyyy sp. nov. and Corynebacterium zzzz sp. nov.</title>
        <authorList>
            <person name="Zhang G."/>
        </authorList>
    </citation>
    <scope>NUCLEOTIDE SEQUENCE [LARGE SCALE GENOMIC DNA]</scope>
    <source>
        <strain evidence="4">zg-913</strain>
    </source>
</reference>
<gene>
    <name evidence="3" type="ORF">HMA55_05665</name>
</gene>